<dbReference type="OMA" id="PAHIIVI"/>
<evidence type="ECO:0000313" key="1">
    <source>
        <dbReference type="EMBL" id="HII70386.1"/>
    </source>
</evidence>
<dbReference type="AlphaFoldDB" id="A0A832WRP3"/>
<dbReference type="Pfam" id="PF04009">
    <property type="entry name" value="DUF356"/>
    <property type="match status" value="1"/>
</dbReference>
<sequence>MFVVIRSDSYEKILTSLSDIERYAGIKILGKPRIMDPEVADTIVRELLGEVRRRYPVAAVARVEGEPAEVIRKISEIHPPAHLIVITPRHGDVYRGIARRFGKLEELRGYHSPKRRIEDDREKEGRETAR</sequence>
<accession>A0A832WRP3</accession>
<proteinExistence type="predicted"/>
<protein>
    <submittedName>
        <fullName evidence="1">DUF356 domain-containing protein</fullName>
    </submittedName>
</protein>
<name>A0A832WRP3_9EURY</name>
<dbReference type="EMBL" id="DUJS01000004">
    <property type="protein sequence ID" value="HII70386.1"/>
    <property type="molecule type" value="Genomic_DNA"/>
</dbReference>
<dbReference type="Proteomes" id="UP000619545">
    <property type="component" value="Unassembled WGS sequence"/>
</dbReference>
<organism evidence="1 2">
    <name type="scientific">Methanopyrus kandleri</name>
    <dbReference type="NCBI Taxonomy" id="2320"/>
    <lineage>
        <taxon>Archaea</taxon>
        <taxon>Methanobacteriati</taxon>
        <taxon>Methanobacteriota</taxon>
        <taxon>Methanomada group</taxon>
        <taxon>Methanopyri</taxon>
        <taxon>Methanopyrales</taxon>
        <taxon>Methanopyraceae</taxon>
        <taxon>Methanopyrus</taxon>
    </lineage>
</organism>
<reference evidence="1" key="1">
    <citation type="journal article" date="2020" name="bioRxiv">
        <title>A rank-normalized archaeal taxonomy based on genome phylogeny resolves widespread incomplete and uneven classifications.</title>
        <authorList>
            <person name="Rinke C."/>
            <person name="Chuvochina M."/>
            <person name="Mussig A.J."/>
            <person name="Chaumeil P.-A."/>
            <person name="Waite D.W."/>
            <person name="Whitman W.B."/>
            <person name="Parks D.H."/>
            <person name="Hugenholtz P."/>
        </authorList>
    </citation>
    <scope>NUCLEOTIDE SEQUENCE</scope>
    <source>
        <strain evidence="1">UBA8853</strain>
    </source>
</reference>
<gene>
    <name evidence="1" type="ORF">HA336_04045</name>
</gene>
<comment type="caution">
    <text evidence="1">The sequence shown here is derived from an EMBL/GenBank/DDBJ whole genome shotgun (WGS) entry which is preliminary data.</text>
</comment>
<dbReference type="InterPro" id="IPR007154">
    <property type="entry name" value="DUF356"/>
</dbReference>
<dbReference type="PIRSF" id="PIRSF006606">
    <property type="entry name" value="UCP006606"/>
    <property type="match status" value="1"/>
</dbReference>
<evidence type="ECO:0000313" key="2">
    <source>
        <dbReference type="Proteomes" id="UP000619545"/>
    </source>
</evidence>